<comment type="caution">
    <text evidence="1">The sequence shown here is derived from an EMBL/GenBank/DDBJ whole genome shotgun (WGS) entry which is preliminary data.</text>
</comment>
<accession>A0A6G0SX91</accession>
<proteinExistence type="predicted"/>
<evidence type="ECO:0000313" key="2">
    <source>
        <dbReference type="Proteomes" id="UP000475862"/>
    </source>
</evidence>
<dbReference type="AlphaFoldDB" id="A0A6G0SX91"/>
<dbReference type="EMBL" id="VYZN01000511">
    <property type="protein sequence ID" value="KAE9522882.1"/>
    <property type="molecule type" value="Genomic_DNA"/>
</dbReference>
<evidence type="ECO:0000313" key="1">
    <source>
        <dbReference type="EMBL" id="KAE9522882.1"/>
    </source>
</evidence>
<dbReference type="Proteomes" id="UP000475862">
    <property type="component" value="Unassembled WGS sequence"/>
</dbReference>
<gene>
    <name evidence="1" type="ORF">AGLY_016693</name>
</gene>
<reference evidence="1 2" key="1">
    <citation type="submission" date="2019-08" db="EMBL/GenBank/DDBJ databases">
        <title>The genome of the soybean aphid Biotype 1, its phylome, world population structure and adaptation to the North American continent.</title>
        <authorList>
            <person name="Giordano R."/>
            <person name="Donthu R.K."/>
            <person name="Hernandez A.G."/>
            <person name="Wright C.L."/>
            <person name="Zimin A.V."/>
        </authorList>
    </citation>
    <scope>NUCLEOTIDE SEQUENCE [LARGE SCALE GENOMIC DNA]</scope>
    <source>
        <tissue evidence="1">Whole aphids</tissue>
    </source>
</reference>
<organism evidence="1 2">
    <name type="scientific">Aphis glycines</name>
    <name type="common">Soybean aphid</name>
    <dbReference type="NCBI Taxonomy" id="307491"/>
    <lineage>
        <taxon>Eukaryota</taxon>
        <taxon>Metazoa</taxon>
        <taxon>Ecdysozoa</taxon>
        <taxon>Arthropoda</taxon>
        <taxon>Hexapoda</taxon>
        <taxon>Insecta</taxon>
        <taxon>Pterygota</taxon>
        <taxon>Neoptera</taxon>
        <taxon>Paraneoptera</taxon>
        <taxon>Hemiptera</taxon>
        <taxon>Sternorrhyncha</taxon>
        <taxon>Aphidomorpha</taxon>
        <taxon>Aphidoidea</taxon>
        <taxon>Aphididae</taxon>
        <taxon>Aphidini</taxon>
        <taxon>Aphis</taxon>
        <taxon>Aphis</taxon>
    </lineage>
</organism>
<dbReference type="OrthoDB" id="6636528at2759"/>
<name>A0A6G0SX91_APHGL</name>
<sequence>MEHLITVNFSDSKEKESTRSTTAQQVERMDLSTQTTFRLTLVESTLELKTPSYKLLLIVKKELYAVKILFIELLGRQAEKAPYFKKPIEPSEEETNKTKEIGTQVELNKNIEIEKLVEISINTKEDSDSRQEIIKKNTKGKSLLDTTLMEDLNPGVEPRVLVLRCTPNLVHTELGPVRRKQRTKMSSVKATIEQVTDMIPICADAKDVCSFIRACNYECEAVDKETIPLLETIKKVLRGAFEQQLSPQTLQIRRPFDQPDNGRNGKIVTQRCFTIVSENTGDTVTCSSSMLYFF</sequence>
<keyword evidence="2" id="KW-1185">Reference proteome</keyword>
<protein>
    <submittedName>
        <fullName evidence="1">Uncharacterized protein</fullName>
    </submittedName>
</protein>